<dbReference type="EMBL" id="JARJCN010000033">
    <property type="protein sequence ID" value="KAJ7085656.1"/>
    <property type="molecule type" value="Genomic_DNA"/>
</dbReference>
<comment type="similarity">
    <text evidence="4">Belongs to the DASH complex DAD3 family.</text>
</comment>
<dbReference type="GO" id="GO:0005874">
    <property type="term" value="C:microtubule"/>
    <property type="evidence" value="ECO:0007669"/>
    <property type="project" value="UniProtKB-KW"/>
</dbReference>
<gene>
    <name evidence="18" type="ORF">B0H15DRAFT_845848</name>
</gene>
<evidence type="ECO:0000256" key="8">
    <source>
        <dbReference type="ARBA" id="ARBA00022701"/>
    </source>
</evidence>
<dbReference type="GO" id="GO:0051010">
    <property type="term" value="F:microtubule plus-end binding"/>
    <property type="evidence" value="ECO:0007669"/>
    <property type="project" value="TreeGrafter"/>
</dbReference>
<evidence type="ECO:0000256" key="13">
    <source>
        <dbReference type="ARBA" id="ARBA00023242"/>
    </source>
</evidence>
<accession>A0AAD6U4N2</accession>
<keyword evidence="15" id="KW-0137">Centromere</keyword>
<keyword evidence="8" id="KW-0493">Microtubule</keyword>
<keyword evidence="13" id="KW-0539">Nucleus</keyword>
<evidence type="ECO:0000256" key="16">
    <source>
        <dbReference type="ARBA" id="ARBA00044179"/>
    </source>
</evidence>
<dbReference type="AlphaFoldDB" id="A0AAD6U4N2"/>
<evidence type="ECO:0000256" key="2">
    <source>
        <dbReference type="ARBA" id="ARBA00004186"/>
    </source>
</evidence>
<evidence type="ECO:0000256" key="10">
    <source>
        <dbReference type="ARBA" id="ARBA00022829"/>
    </source>
</evidence>
<keyword evidence="7" id="KW-0132">Cell division</keyword>
<evidence type="ECO:0000313" key="18">
    <source>
        <dbReference type="EMBL" id="KAJ7085656.1"/>
    </source>
</evidence>
<evidence type="ECO:0000256" key="12">
    <source>
        <dbReference type="ARBA" id="ARBA00023212"/>
    </source>
</evidence>
<evidence type="ECO:0000256" key="14">
    <source>
        <dbReference type="ARBA" id="ARBA00023306"/>
    </source>
</evidence>
<evidence type="ECO:0000256" key="3">
    <source>
        <dbReference type="ARBA" id="ARBA00004629"/>
    </source>
</evidence>
<keyword evidence="9" id="KW-0498">Mitosis</keyword>
<evidence type="ECO:0000256" key="7">
    <source>
        <dbReference type="ARBA" id="ARBA00022618"/>
    </source>
</evidence>
<keyword evidence="6" id="KW-0963">Cytoplasm</keyword>
<evidence type="ECO:0000256" key="6">
    <source>
        <dbReference type="ARBA" id="ARBA00022490"/>
    </source>
</evidence>
<dbReference type="GO" id="GO:0051301">
    <property type="term" value="P:cell division"/>
    <property type="evidence" value="ECO:0007669"/>
    <property type="project" value="UniProtKB-KW"/>
</dbReference>
<keyword evidence="19" id="KW-1185">Reference proteome</keyword>
<dbReference type="Proteomes" id="UP001222325">
    <property type="component" value="Unassembled WGS sequence"/>
</dbReference>
<evidence type="ECO:0000256" key="9">
    <source>
        <dbReference type="ARBA" id="ARBA00022776"/>
    </source>
</evidence>
<dbReference type="InterPro" id="IPR013965">
    <property type="entry name" value="DASH_Dad3"/>
</dbReference>
<evidence type="ECO:0000256" key="1">
    <source>
        <dbReference type="ARBA" id="ARBA00004123"/>
    </source>
</evidence>
<keyword evidence="5" id="KW-0158">Chromosome</keyword>
<proteinExistence type="inferred from homology"/>
<keyword evidence="12" id="KW-0206">Cytoskeleton</keyword>
<dbReference type="GO" id="GO:0042729">
    <property type="term" value="C:DASH complex"/>
    <property type="evidence" value="ECO:0007669"/>
    <property type="project" value="InterPro"/>
</dbReference>
<evidence type="ECO:0000256" key="5">
    <source>
        <dbReference type="ARBA" id="ARBA00022454"/>
    </source>
</evidence>
<organism evidence="18 19">
    <name type="scientific">Mycena belliarum</name>
    <dbReference type="NCBI Taxonomy" id="1033014"/>
    <lineage>
        <taxon>Eukaryota</taxon>
        <taxon>Fungi</taxon>
        <taxon>Dikarya</taxon>
        <taxon>Basidiomycota</taxon>
        <taxon>Agaricomycotina</taxon>
        <taxon>Agaricomycetes</taxon>
        <taxon>Agaricomycetidae</taxon>
        <taxon>Agaricales</taxon>
        <taxon>Marasmiineae</taxon>
        <taxon>Mycenaceae</taxon>
        <taxon>Mycena</taxon>
    </lineage>
</organism>
<evidence type="ECO:0000256" key="17">
    <source>
        <dbReference type="ARBA" id="ARBA00044305"/>
    </source>
</evidence>
<dbReference type="GO" id="GO:0072686">
    <property type="term" value="C:mitotic spindle"/>
    <property type="evidence" value="ECO:0007669"/>
    <property type="project" value="InterPro"/>
</dbReference>
<name>A0AAD6U4N2_9AGAR</name>
<evidence type="ECO:0000256" key="4">
    <source>
        <dbReference type="ARBA" id="ARBA00006277"/>
    </source>
</evidence>
<evidence type="ECO:0000256" key="15">
    <source>
        <dbReference type="ARBA" id="ARBA00023328"/>
    </source>
</evidence>
<evidence type="ECO:0000313" key="19">
    <source>
        <dbReference type="Proteomes" id="UP001222325"/>
    </source>
</evidence>
<keyword evidence="11" id="KW-0995">Kinetochore</keyword>
<dbReference type="PANTHER" id="PTHR28017">
    <property type="entry name" value="DASH COMPLEX SUBUNIT DAD3"/>
    <property type="match status" value="1"/>
</dbReference>
<sequence length="114" mass="12565">MATPPPPADAPADIFVENPYAAHPSLSPLERDVLWEYAKLAEHLKQLKHKTRALSAQPDALLLARLRAVENKMGLILTLFKASVWGVINEQHVAERSRSPDFARGRERGGSFGG</sequence>
<comment type="subcellular location">
    <subcellularLocation>
        <location evidence="3">Chromosome</location>
        <location evidence="3">Centromere</location>
        <location evidence="3">Kinetochore</location>
    </subcellularLocation>
    <subcellularLocation>
        <location evidence="2">Cytoplasm</location>
        <location evidence="2">Cytoskeleton</location>
        <location evidence="2">Spindle</location>
    </subcellularLocation>
    <subcellularLocation>
        <location evidence="1">Nucleus</location>
    </subcellularLocation>
</comment>
<dbReference type="Pfam" id="PF08656">
    <property type="entry name" value="DASH_Dad3"/>
    <property type="match status" value="1"/>
</dbReference>
<comment type="caution">
    <text evidence="18">The sequence shown here is derived from an EMBL/GenBank/DDBJ whole genome shotgun (WGS) entry which is preliminary data.</text>
</comment>
<dbReference type="PANTHER" id="PTHR28017:SF1">
    <property type="entry name" value="DASH COMPLEX SUBUNIT DAD3"/>
    <property type="match status" value="1"/>
</dbReference>
<evidence type="ECO:0000256" key="11">
    <source>
        <dbReference type="ARBA" id="ARBA00022838"/>
    </source>
</evidence>
<reference evidence="18" key="1">
    <citation type="submission" date="2023-03" db="EMBL/GenBank/DDBJ databases">
        <title>Massive genome expansion in bonnet fungi (Mycena s.s.) driven by repeated elements and novel gene families across ecological guilds.</title>
        <authorList>
            <consortium name="Lawrence Berkeley National Laboratory"/>
            <person name="Harder C.B."/>
            <person name="Miyauchi S."/>
            <person name="Viragh M."/>
            <person name="Kuo A."/>
            <person name="Thoen E."/>
            <person name="Andreopoulos B."/>
            <person name="Lu D."/>
            <person name="Skrede I."/>
            <person name="Drula E."/>
            <person name="Henrissat B."/>
            <person name="Morin E."/>
            <person name="Kohler A."/>
            <person name="Barry K."/>
            <person name="LaButti K."/>
            <person name="Morin E."/>
            <person name="Salamov A."/>
            <person name="Lipzen A."/>
            <person name="Mereny Z."/>
            <person name="Hegedus B."/>
            <person name="Baldrian P."/>
            <person name="Stursova M."/>
            <person name="Weitz H."/>
            <person name="Taylor A."/>
            <person name="Grigoriev I.V."/>
            <person name="Nagy L.G."/>
            <person name="Martin F."/>
            <person name="Kauserud H."/>
        </authorList>
    </citation>
    <scope>NUCLEOTIDE SEQUENCE</scope>
    <source>
        <strain evidence="18">CBHHK173m</strain>
    </source>
</reference>
<keyword evidence="14" id="KW-0131">Cell cycle</keyword>
<keyword evidence="10" id="KW-0159">Chromosome partition</keyword>
<dbReference type="GO" id="GO:0008608">
    <property type="term" value="P:attachment of spindle microtubules to kinetochore"/>
    <property type="evidence" value="ECO:0007669"/>
    <property type="project" value="InterPro"/>
</dbReference>
<protein>
    <recommendedName>
        <fullName evidence="16">DASH complex subunit DAD3</fullName>
    </recommendedName>
    <alternativeName>
        <fullName evidence="17">Outer kinetochore protein DAD3</fullName>
    </alternativeName>
</protein>